<name>A0A4V1AZB0_9BURK</name>
<dbReference type="NCBIfam" id="NF045541">
    <property type="entry name" value="scaf_prot_MCP2"/>
    <property type="match status" value="1"/>
</dbReference>
<dbReference type="OrthoDB" id="9806592at2"/>
<proteinExistence type="predicted"/>
<evidence type="ECO:0000256" key="1">
    <source>
        <dbReference type="SAM" id="MobiDB-lite"/>
    </source>
</evidence>
<organism evidence="2 3">
    <name type="scientific">Paraburkholderia pallida</name>
    <dbReference type="NCBI Taxonomy" id="2547399"/>
    <lineage>
        <taxon>Bacteria</taxon>
        <taxon>Pseudomonadati</taxon>
        <taxon>Pseudomonadota</taxon>
        <taxon>Betaproteobacteria</taxon>
        <taxon>Burkholderiales</taxon>
        <taxon>Burkholderiaceae</taxon>
        <taxon>Paraburkholderia</taxon>
    </lineage>
</organism>
<dbReference type="Proteomes" id="UP000295727">
    <property type="component" value="Chromosome 1"/>
</dbReference>
<keyword evidence="3" id="KW-1185">Reference proteome</keyword>
<evidence type="ECO:0000313" key="3">
    <source>
        <dbReference type="Proteomes" id="UP000295727"/>
    </source>
</evidence>
<dbReference type="KEGG" id="ppai:E1956_13985"/>
<gene>
    <name evidence="2" type="ORF">E1956_13985</name>
</gene>
<feature type="region of interest" description="Disordered" evidence="1">
    <location>
        <begin position="195"/>
        <end position="219"/>
    </location>
</feature>
<feature type="compositionally biased region" description="Polar residues" evidence="1">
    <location>
        <begin position="195"/>
        <end position="215"/>
    </location>
</feature>
<evidence type="ECO:0000313" key="2">
    <source>
        <dbReference type="EMBL" id="QBQ98642.1"/>
    </source>
</evidence>
<sequence>MPLSLREMPILNVDDSTRTVDCTWTAGALVQRYDWYRDRPYLEELSTDPAHVNLQRLQSGNAPVLNSHSAWDVGSVIGVVQSASMGTDSGQASIRFSNRDDVTPIWQDVQDRILRNVSLGARINQIEMIPPGAEDNEQWIYRAIDWEPYEISLVPVGADLNATLRSGGTPPDGEPRIFPCVITERTFNRGAAASITSRATTMDPQDQQQENNSQRDGMDTVRAEGARLERQRIADIRTAVRASGLDGQEQLIQQFTDAGTTVDAVRTEVLRRLAERSDADPTRGQRVDIEVVDGSTQRREAMINSLMHRVNPRVALTEEGRSYRGMTLRELCRDSLEQFGISTRGMGARDIAGIALGIVQRGGYQATGDLPLVFGSVIARTMRNAYEAAPKTFTAWARPTTITDFRPITRVAFDGAVKFEKVNEAGEYKYGKLVEGGETYQLGTFGKIVSFTRQMIINDDMSALERLPTLFGNAAADLESDIVYGILTANPKMSDGLPIFDAKHDNVGAGATIDIDSLSAGRLAMRTQTSPGGTLLNLMPRTLLVPAALETLSWQMTSAGYTPTESGKQNPFVNALTPVVESRLDAVDPAAWYLLADNGRIDTVEYAYLDGEAGLYTEQAIDFNVDGMKVKGRLDFAAKAIDYRGMYRNKPAGK</sequence>
<dbReference type="EMBL" id="CP038148">
    <property type="protein sequence ID" value="QBQ98642.1"/>
    <property type="molecule type" value="Genomic_DNA"/>
</dbReference>
<dbReference type="AlphaFoldDB" id="A0A4V1AZB0"/>
<dbReference type="Pfam" id="PF25209">
    <property type="entry name" value="Phage_capsid_4"/>
    <property type="match status" value="1"/>
</dbReference>
<reference evidence="2 3" key="1">
    <citation type="submission" date="2019-03" db="EMBL/GenBank/DDBJ databases">
        <title>Paraburkholderia sp. 7MH5, isolated from subtropical forest soil.</title>
        <authorList>
            <person name="Gao Z.-H."/>
            <person name="Qiu L.-H."/>
        </authorList>
    </citation>
    <scope>NUCLEOTIDE SEQUENCE [LARGE SCALE GENOMIC DNA]</scope>
    <source>
        <strain evidence="2 3">7MH5</strain>
    </source>
</reference>
<accession>A0A4V1AZB0</accession>
<protein>
    <submittedName>
        <fullName evidence="2">Peptidase U35</fullName>
    </submittedName>
</protein>